<protein>
    <submittedName>
        <fullName evidence="2">Uncharacterized protein</fullName>
    </submittedName>
</protein>
<dbReference type="EMBL" id="JAIWYP010000015">
    <property type="protein sequence ID" value="KAH3699613.1"/>
    <property type="molecule type" value="Genomic_DNA"/>
</dbReference>
<proteinExistence type="predicted"/>
<comment type="caution">
    <text evidence="2">The sequence shown here is derived from an EMBL/GenBank/DDBJ whole genome shotgun (WGS) entry which is preliminary data.</text>
</comment>
<dbReference type="AlphaFoldDB" id="A0A9D3YK40"/>
<sequence length="96" mass="10808">MSKFVAAIRKFFSKTPEEKKEQEEAEGPHEPNKYQKAEKKPRMYDEVVIGDDGTQAVKDESPATKNLQEPPPRAPRQYEEVDLPTSNGGPVIGKTH</sequence>
<name>A0A9D3YK40_DREPO</name>
<reference evidence="2" key="1">
    <citation type="journal article" date="2019" name="bioRxiv">
        <title>The Genome of the Zebra Mussel, Dreissena polymorpha: A Resource for Invasive Species Research.</title>
        <authorList>
            <person name="McCartney M.A."/>
            <person name="Auch B."/>
            <person name="Kono T."/>
            <person name="Mallez S."/>
            <person name="Zhang Y."/>
            <person name="Obille A."/>
            <person name="Becker A."/>
            <person name="Abrahante J.E."/>
            <person name="Garbe J."/>
            <person name="Badalamenti J.P."/>
            <person name="Herman A."/>
            <person name="Mangelson H."/>
            <person name="Liachko I."/>
            <person name="Sullivan S."/>
            <person name="Sone E.D."/>
            <person name="Koren S."/>
            <person name="Silverstein K.A.T."/>
            <person name="Beckman K.B."/>
            <person name="Gohl D.M."/>
        </authorList>
    </citation>
    <scope>NUCLEOTIDE SEQUENCE</scope>
    <source>
        <strain evidence="2">Duluth1</strain>
        <tissue evidence="2">Whole animal</tissue>
    </source>
</reference>
<keyword evidence="3" id="KW-1185">Reference proteome</keyword>
<dbReference type="OrthoDB" id="6094529at2759"/>
<feature type="compositionally biased region" description="Basic and acidic residues" evidence="1">
    <location>
        <begin position="15"/>
        <end position="45"/>
    </location>
</feature>
<accession>A0A9D3YK40</accession>
<gene>
    <name evidence="2" type="ORF">DPMN_074571</name>
</gene>
<organism evidence="2 3">
    <name type="scientific">Dreissena polymorpha</name>
    <name type="common">Zebra mussel</name>
    <name type="synonym">Mytilus polymorpha</name>
    <dbReference type="NCBI Taxonomy" id="45954"/>
    <lineage>
        <taxon>Eukaryota</taxon>
        <taxon>Metazoa</taxon>
        <taxon>Spiralia</taxon>
        <taxon>Lophotrochozoa</taxon>
        <taxon>Mollusca</taxon>
        <taxon>Bivalvia</taxon>
        <taxon>Autobranchia</taxon>
        <taxon>Heteroconchia</taxon>
        <taxon>Euheterodonta</taxon>
        <taxon>Imparidentia</taxon>
        <taxon>Neoheterodontei</taxon>
        <taxon>Myida</taxon>
        <taxon>Dreissenoidea</taxon>
        <taxon>Dreissenidae</taxon>
        <taxon>Dreissena</taxon>
    </lineage>
</organism>
<evidence type="ECO:0000313" key="2">
    <source>
        <dbReference type="EMBL" id="KAH3699613.1"/>
    </source>
</evidence>
<reference evidence="2" key="2">
    <citation type="submission" date="2020-11" db="EMBL/GenBank/DDBJ databases">
        <authorList>
            <person name="McCartney M.A."/>
            <person name="Auch B."/>
            <person name="Kono T."/>
            <person name="Mallez S."/>
            <person name="Becker A."/>
            <person name="Gohl D.M."/>
            <person name="Silverstein K.A.T."/>
            <person name="Koren S."/>
            <person name="Bechman K.B."/>
            <person name="Herman A."/>
            <person name="Abrahante J.E."/>
            <person name="Garbe J."/>
        </authorList>
    </citation>
    <scope>NUCLEOTIDE SEQUENCE</scope>
    <source>
        <strain evidence="2">Duluth1</strain>
        <tissue evidence="2">Whole animal</tissue>
    </source>
</reference>
<evidence type="ECO:0000256" key="1">
    <source>
        <dbReference type="SAM" id="MobiDB-lite"/>
    </source>
</evidence>
<dbReference type="Proteomes" id="UP000828390">
    <property type="component" value="Unassembled WGS sequence"/>
</dbReference>
<feature type="region of interest" description="Disordered" evidence="1">
    <location>
        <begin position="10"/>
        <end position="96"/>
    </location>
</feature>
<evidence type="ECO:0000313" key="3">
    <source>
        <dbReference type="Proteomes" id="UP000828390"/>
    </source>
</evidence>